<feature type="transmembrane region" description="Helical" evidence="9">
    <location>
        <begin position="60"/>
        <end position="82"/>
    </location>
</feature>
<dbReference type="EMBL" id="SMTK01000002">
    <property type="protein sequence ID" value="TDK27064.1"/>
    <property type="molecule type" value="Genomic_DNA"/>
</dbReference>
<reference evidence="10 11" key="1">
    <citation type="submission" date="2019-03" db="EMBL/GenBank/DDBJ databases">
        <title>Arthrobacter sp. nov., an bacterium isolated from biocrust in Mu Us Desert.</title>
        <authorList>
            <person name="Lixiong L."/>
        </authorList>
    </citation>
    <scope>NUCLEOTIDE SEQUENCE [LARGE SCALE GENOMIC DNA]</scope>
    <source>
        <strain evidence="10 11">SLN-3</strain>
    </source>
</reference>
<feature type="transmembrane region" description="Helical" evidence="9">
    <location>
        <begin position="231"/>
        <end position="253"/>
    </location>
</feature>
<evidence type="ECO:0000256" key="8">
    <source>
        <dbReference type="SAM" id="MobiDB-lite"/>
    </source>
</evidence>
<evidence type="ECO:0000313" key="11">
    <source>
        <dbReference type="Proteomes" id="UP000295411"/>
    </source>
</evidence>
<accession>A0A4R5U0G7</accession>
<dbReference type="Pfam" id="PF01594">
    <property type="entry name" value="AI-2E_transport"/>
    <property type="match status" value="1"/>
</dbReference>
<dbReference type="GO" id="GO:0005886">
    <property type="term" value="C:plasma membrane"/>
    <property type="evidence" value="ECO:0007669"/>
    <property type="project" value="UniProtKB-SubCell"/>
</dbReference>
<dbReference type="AlphaFoldDB" id="A0A4R5U0G7"/>
<proteinExistence type="inferred from homology"/>
<evidence type="ECO:0000256" key="6">
    <source>
        <dbReference type="ARBA" id="ARBA00022989"/>
    </source>
</evidence>
<feature type="transmembrane region" description="Helical" evidence="9">
    <location>
        <begin position="259"/>
        <end position="286"/>
    </location>
</feature>
<evidence type="ECO:0000256" key="4">
    <source>
        <dbReference type="ARBA" id="ARBA00022475"/>
    </source>
</evidence>
<dbReference type="Proteomes" id="UP000295411">
    <property type="component" value="Unassembled WGS sequence"/>
</dbReference>
<feature type="compositionally biased region" description="Low complexity" evidence="8">
    <location>
        <begin position="1"/>
        <end position="15"/>
    </location>
</feature>
<dbReference type="PANTHER" id="PTHR21716:SF53">
    <property type="entry name" value="PERMEASE PERM-RELATED"/>
    <property type="match status" value="1"/>
</dbReference>
<feature type="transmembrane region" description="Helical" evidence="9">
    <location>
        <begin position="89"/>
        <end position="110"/>
    </location>
</feature>
<dbReference type="RefSeq" id="WP_133403408.1">
    <property type="nucleotide sequence ID" value="NZ_SMTK01000002.1"/>
</dbReference>
<feature type="transmembrane region" description="Helical" evidence="9">
    <location>
        <begin position="36"/>
        <end position="54"/>
    </location>
</feature>
<comment type="subcellular location">
    <subcellularLocation>
        <location evidence="1">Cell membrane</location>
        <topology evidence="1">Multi-pass membrane protein</topology>
    </subcellularLocation>
</comment>
<keyword evidence="4" id="KW-1003">Cell membrane</keyword>
<feature type="transmembrane region" description="Helical" evidence="9">
    <location>
        <begin position="293"/>
        <end position="309"/>
    </location>
</feature>
<dbReference type="InterPro" id="IPR002549">
    <property type="entry name" value="AI-2E-like"/>
</dbReference>
<keyword evidence="6 9" id="KW-1133">Transmembrane helix</keyword>
<keyword evidence="3" id="KW-0813">Transport</keyword>
<comment type="caution">
    <text evidence="10">The sequence shown here is derived from an EMBL/GenBank/DDBJ whole genome shotgun (WGS) entry which is preliminary data.</text>
</comment>
<sequence>MSSRAPRGTDGGAPARRGRPAPQDDVPYALRVGAAWSWRVGIVLVVAGVLIWLLSHISLIVIPLMIAGLLASLLLPLTSFLIRHKVPTGLAVTLTVLGLVVLVVGALSLVGRQLALGFSSLWGETRAGIEQLLAGLSDGPLNITTDQVIGFLQEAGDAIQNNGGTIVSGALSFGSSAGHFAAGSLLTVFALFFFLLDGGRIWRFIVGLAPVRARAAIDGAGRRGWTSMGSYVRVQLLVAFVDAACIGAGAAIINVPLALPLAVLVFIGSFIPIVGALATGIVAVLLALVANGWVNALIMLAIVLIVQQLEGNFLQPMIMGPAVALHPLAVVLAVTGGTLVAGIPGALFSVPLLAVLNTSVKYIARRAWETDPALRGSHPAPGPLPLP</sequence>
<evidence type="ECO:0000256" key="3">
    <source>
        <dbReference type="ARBA" id="ARBA00022448"/>
    </source>
</evidence>
<protein>
    <submittedName>
        <fullName evidence="10">AI-2E family transporter</fullName>
    </submittedName>
</protein>
<evidence type="ECO:0000256" key="7">
    <source>
        <dbReference type="ARBA" id="ARBA00023136"/>
    </source>
</evidence>
<dbReference type="OrthoDB" id="9784366at2"/>
<feature type="transmembrane region" description="Helical" evidence="9">
    <location>
        <begin position="329"/>
        <end position="356"/>
    </location>
</feature>
<gene>
    <name evidence="10" type="ORF">E2F48_06280</name>
</gene>
<feature type="transmembrane region" description="Helical" evidence="9">
    <location>
        <begin position="177"/>
        <end position="196"/>
    </location>
</feature>
<keyword evidence="11" id="KW-1185">Reference proteome</keyword>
<keyword evidence="7 9" id="KW-0472">Membrane</keyword>
<organism evidence="10 11">
    <name type="scientific">Arthrobacter crusticola</name>
    <dbReference type="NCBI Taxonomy" id="2547960"/>
    <lineage>
        <taxon>Bacteria</taxon>
        <taxon>Bacillati</taxon>
        <taxon>Actinomycetota</taxon>
        <taxon>Actinomycetes</taxon>
        <taxon>Micrococcales</taxon>
        <taxon>Micrococcaceae</taxon>
        <taxon>Arthrobacter</taxon>
    </lineage>
</organism>
<dbReference type="GO" id="GO:0055085">
    <property type="term" value="P:transmembrane transport"/>
    <property type="evidence" value="ECO:0007669"/>
    <property type="project" value="TreeGrafter"/>
</dbReference>
<feature type="region of interest" description="Disordered" evidence="8">
    <location>
        <begin position="1"/>
        <end position="20"/>
    </location>
</feature>
<keyword evidence="5 9" id="KW-0812">Transmembrane</keyword>
<evidence type="ECO:0000256" key="9">
    <source>
        <dbReference type="SAM" id="Phobius"/>
    </source>
</evidence>
<evidence type="ECO:0000256" key="5">
    <source>
        <dbReference type="ARBA" id="ARBA00022692"/>
    </source>
</evidence>
<evidence type="ECO:0000256" key="2">
    <source>
        <dbReference type="ARBA" id="ARBA00009773"/>
    </source>
</evidence>
<dbReference type="PANTHER" id="PTHR21716">
    <property type="entry name" value="TRANSMEMBRANE PROTEIN"/>
    <property type="match status" value="1"/>
</dbReference>
<evidence type="ECO:0000313" key="10">
    <source>
        <dbReference type="EMBL" id="TDK27064.1"/>
    </source>
</evidence>
<name>A0A4R5U0G7_9MICC</name>
<comment type="similarity">
    <text evidence="2">Belongs to the autoinducer-2 exporter (AI-2E) (TC 2.A.86) family.</text>
</comment>
<evidence type="ECO:0000256" key="1">
    <source>
        <dbReference type="ARBA" id="ARBA00004651"/>
    </source>
</evidence>